<feature type="domain" description="POTRA" evidence="9">
    <location>
        <begin position="83"/>
        <end position="150"/>
    </location>
</feature>
<evidence type="ECO:0000256" key="4">
    <source>
        <dbReference type="ARBA" id="ARBA00022692"/>
    </source>
</evidence>
<dbReference type="InterPro" id="IPR034746">
    <property type="entry name" value="POTRA"/>
</dbReference>
<sequence>MNGDAPVPEPAAPKRRGNRRVDAPPPPPPVTPAAPTPEPHPGEQVSSAAPEPEHAPRLARLPWKRALGGLALAGALAASWALLPVRQVTVTGNRQLTSAEVQRLAGLHGSFGWLYFGAWKARGLLGSPWVAAAQVTKHFPDRVEIQVTERVPVARWQDGGGQVRALAADGTLLPGVAPGALPLISGWGPERRTEAVRVLTGLSGYNVKSVHYTPSGLRVKLAAGSVWSGDPESLLKYAGSLSMYPNRHINIYPWGVSVQE</sequence>
<comment type="subcellular location">
    <subcellularLocation>
        <location evidence="1">Membrane</location>
    </subcellularLocation>
</comment>
<keyword evidence="11" id="KW-1185">Reference proteome</keyword>
<keyword evidence="4" id="KW-0812">Transmembrane</keyword>
<dbReference type="Gene3D" id="3.10.20.310">
    <property type="entry name" value="membrane protein fhac"/>
    <property type="match status" value="1"/>
</dbReference>
<keyword evidence="2" id="KW-1003">Cell membrane</keyword>
<keyword evidence="3 10" id="KW-0132">Cell division</keyword>
<evidence type="ECO:0000256" key="2">
    <source>
        <dbReference type="ARBA" id="ARBA00022475"/>
    </source>
</evidence>
<feature type="region of interest" description="Disordered" evidence="8">
    <location>
        <begin position="1"/>
        <end position="54"/>
    </location>
</feature>
<gene>
    <name evidence="10" type="ORF">ACFSR9_11430</name>
</gene>
<dbReference type="PANTHER" id="PTHR35851:SF1">
    <property type="entry name" value="CELL DIVISION PROTEIN FTSQ"/>
    <property type="match status" value="1"/>
</dbReference>
<dbReference type="GO" id="GO:0051301">
    <property type="term" value="P:cell division"/>
    <property type="evidence" value="ECO:0007669"/>
    <property type="project" value="UniProtKB-KW"/>
</dbReference>
<evidence type="ECO:0000259" key="9">
    <source>
        <dbReference type="PROSITE" id="PS51779"/>
    </source>
</evidence>
<evidence type="ECO:0000313" key="11">
    <source>
        <dbReference type="Proteomes" id="UP001597475"/>
    </source>
</evidence>
<dbReference type="PROSITE" id="PS51779">
    <property type="entry name" value="POTRA"/>
    <property type="match status" value="1"/>
</dbReference>
<organism evidence="10 11">
    <name type="scientific">Deinococcus taklimakanensis</name>
    <dbReference type="NCBI Taxonomy" id="536443"/>
    <lineage>
        <taxon>Bacteria</taxon>
        <taxon>Thermotogati</taxon>
        <taxon>Deinococcota</taxon>
        <taxon>Deinococci</taxon>
        <taxon>Deinococcales</taxon>
        <taxon>Deinococcaceae</taxon>
        <taxon>Deinococcus</taxon>
    </lineage>
</organism>
<name>A0ABW5P473_9DEIO</name>
<evidence type="ECO:0000313" key="10">
    <source>
        <dbReference type="EMBL" id="MFD2610041.1"/>
    </source>
</evidence>
<dbReference type="EMBL" id="JBHUMK010000049">
    <property type="protein sequence ID" value="MFD2610041.1"/>
    <property type="molecule type" value="Genomic_DNA"/>
</dbReference>
<protein>
    <submittedName>
        <fullName evidence="10">Cell division protein FtsQ/DivIB</fullName>
    </submittedName>
</protein>
<dbReference type="InterPro" id="IPR013685">
    <property type="entry name" value="POTRA_FtsQ_type"/>
</dbReference>
<comment type="caution">
    <text evidence="10">The sequence shown here is derived from an EMBL/GenBank/DDBJ whole genome shotgun (WGS) entry which is preliminary data.</text>
</comment>
<dbReference type="PANTHER" id="PTHR35851">
    <property type="entry name" value="CELL DIVISION PROTEIN FTSQ"/>
    <property type="match status" value="1"/>
</dbReference>
<evidence type="ECO:0000256" key="1">
    <source>
        <dbReference type="ARBA" id="ARBA00004370"/>
    </source>
</evidence>
<keyword evidence="6" id="KW-0472">Membrane</keyword>
<evidence type="ECO:0000256" key="6">
    <source>
        <dbReference type="ARBA" id="ARBA00023136"/>
    </source>
</evidence>
<feature type="compositionally biased region" description="Pro residues" evidence="8">
    <location>
        <begin position="23"/>
        <end position="39"/>
    </location>
</feature>
<keyword evidence="5" id="KW-1133">Transmembrane helix</keyword>
<proteinExistence type="predicted"/>
<keyword evidence="7" id="KW-0131">Cell cycle</keyword>
<evidence type="ECO:0000256" key="5">
    <source>
        <dbReference type="ARBA" id="ARBA00022989"/>
    </source>
</evidence>
<dbReference type="Pfam" id="PF08478">
    <property type="entry name" value="POTRA_1"/>
    <property type="match status" value="1"/>
</dbReference>
<dbReference type="RefSeq" id="WP_386845895.1">
    <property type="nucleotide sequence ID" value="NZ_JBHUMK010000049.1"/>
</dbReference>
<evidence type="ECO:0000256" key="3">
    <source>
        <dbReference type="ARBA" id="ARBA00022618"/>
    </source>
</evidence>
<dbReference type="Proteomes" id="UP001597475">
    <property type="component" value="Unassembled WGS sequence"/>
</dbReference>
<accession>A0ABW5P473</accession>
<evidence type="ECO:0000256" key="8">
    <source>
        <dbReference type="SAM" id="MobiDB-lite"/>
    </source>
</evidence>
<evidence type="ECO:0000256" key="7">
    <source>
        <dbReference type="ARBA" id="ARBA00023306"/>
    </source>
</evidence>
<dbReference type="InterPro" id="IPR026579">
    <property type="entry name" value="FtsQ"/>
</dbReference>
<reference evidence="11" key="1">
    <citation type="journal article" date="2019" name="Int. J. Syst. Evol. Microbiol.">
        <title>The Global Catalogue of Microorganisms (GCM) 10K type strain sequencing project: providing services to taxonomists for standard genome sequencing and annotation.</title>
        <authorList>
            <consortium name="The Broad Institute Genomics Platform"/>
            <consortium name="The Broad Institute Genome Sequencing Center for Infectious Disease"/>
            <person name="Wu L."/>
            <person name="Ma J."/>
        </authorList>
    </citation>
    <scope>NUCLEOTIDE SEQUENCE [LARGE SCALE GENOMIC DNA]</scope>
    <source>
        <strain evidence="11">KCTC 33842</strain>
    </source>
</reference>